<dbReference type="InterPro" id="IPR045851">
    <property type="entry name" value="AMP-bd_C_sf"/>
</dbReference>
<evidence type="ECO:0000256" key="1">
    <source>
        <dbReference type="ARBA" id="ARBA00006432"/>
    </source>
</evidence>
<evidence type="ECO:0000259" key="3">
    <source>
        <dbReference type="Pfam" id="PF00501"/>
    </source>
</evidence>
<dbReference type="RefSeq" id="WP_396685052.1">
    <property type="nucleotide sequence ID" value="NZ_JBIRPU010000032.1"/>
</dbReference>
<dbReference type="InterPro" id="IPR025110">
    <property type="entry name" value="AMP-bd_C"/>
</dbReference>
<evidence type="ECO:0000259" key="4">
    <source>
        <dbReference type="Pfam" id="PF13193"/>
    </source>
</evidence>
<accession>A0ABW7SSL4</accession>
<evidence type="ECO:0000313" key="6">
    <source>
        <dbReference type="Proteomes" id="UP001611075"/>
    </source>
</evidence>
<gene>
    <name evidence="5" type="ORF">ACH4OY_29000</name>
</gene>
<reference evidence="5 6" key="1">
    <citation type="submission" date="2024-10" db="EMBL/GenBank/DDBJ databases">
        <title>The Natural Products Discovery Center: Release of the First 8490 Sequenced Strains for Exploring Actinobacteria Biosynthetic Diversity.</title>
        <authorList>
            <person name="Kalkreuter E."/>
            <person name="Kautsar S.A."/>
            <person name="Yang D."/>
            <person name="Bader C.D."/>
            <person name="Teijaro C.N."/>
            <person name="Fluegel L."/>
            <person name="Davis C.M."/>
            <person name="Simpson J.R."/>
            <person name="Lauterbach L."/>
            <person name="Steele A.D."/>
            <person name="Gui C."/>
            <person name="Meng S."/>
            <person name="Li G."/>
            <person name="Viehrig K."/>
            <person name="Ye F."/>
            <person name="Su P."/>
            <person name="Kiefer A.F."/>
            <person name="Nichols A."/>
            <person name="Cepeda A.J."/>
            <person name="Yan W."/>
            <person name="Fan B."/>
            <person name="Jiang Y."/>
            <person name="Adhikari A."/>
            <person name="Zheng C.-J."/>
            <person name="Schuster L."/>
            <person name="Cowan T.M."/>
            <person name="Smanski M.J."/>
            <person name="Chevrette M.G."/>
            <person name="De Carvalho L.P.S."/>
            <person name="Shen B."/>
        </authorList>
    </citation>
    <scope>NUCLEOTIDE SEQUENCE [LARGE SCALE GENOMIC DNA]</scope>
    <source>
        <strain evidence="5 6">NPDC021253</strain>
    </source>
</reference>
<protein>
    <submittedName>
        <fullName evidence="5">Class I adenylate-forming enzyme family protein</fullName>
    </submittedName>
</protein>
<proteinExistence type="inferred from homology"/>
<dbReference type="PANTHER" id="PTHR43201">
    <property type="entry name" value="ACYL-COA SYNTHETASE"/>
    <property type="match status" value="1"/>
</dbReference>
<keyword evidence="2" id="KW-0436">Ligase</keyword>
<feature type="domain" description="AMP-binding enzyme C-terminal" evidence="4">
    <location>
        <begin position="428"/>
        <end position="503"/>
    </location>
</feature>
<comment type="caution">
    <text evidence="5">The sequence shown here is derived from an EMBL/GenBank/DDBJ whole genome shotgun (WGS) entry which is preliminary data.</text>
</comment>
<feature type="domain" description="AMP-dependent synthetase/ligase" evidence="3">
    <location>
        <begin position="16"/>
        <end position="376"/>
    </location>
</feature>
<keyword evidence="6" id="KW-1185">Reference proteome</keyword>
<dbReference type="InterPro" id="IPR020845">
    <property type="entry name" value="AMP-binding_CS"/>
</dbReference>
<dbReference type="InterPro" id="IPR042099">
    <property type="entry name" value="ANL_N_sf"/>
</dbReference>
<evidence type="ECO:0000313" key="5">
    <source>
        <dbReference type="EMBL" id="MFI0796693.1"/>
    </source>
</evidence>
<dbReference type="PROSITE" id="PS00455">
    <property type="entry name" value="AMP_BINDING"/>
    <property type="match status" value="1"/>
</dbReference>
<dbReference type="InterPro" id="IPR000873">
    <property type="entry name" value="AMP-dep_synth/lig_dom"/>
</dbReference>
<organism evidence="5 6">
    <name type="scientific">Micromonospora rubida</name>
    <dbReference type="NCBI Taxonomy" id="2697657"/>
    <lineage>
        <taxon>Bacteria</taxon>
        <taxon>Bacillati</taxon>
        <taxon>Actinomycetota</taxon>
        <taxon>Actinomycetes</taxon>
        <taxon>Micromonosporales</taxon>
        <taxon>Micromonosporaceae</taxon>
        <taxon>Micromonospora</taxon>
    </lineage>
</organism>
<name>A0ABW7SSL4_9ACTN</name>
<dbReference type="PANTHER" id="PTHR43201:SF5">
    <property type="entry name" value="MEDIUM-CHAIN ACYL-COA LIGASE ACSF2, MITOCHONDRIAL"/>
    <property type="match status" value="1"/>
</dbReference>
<dbReference type="Gene3D" id="3.30.300.30">
    <property type="match status" value="1"/>
</dbReference>
<dbReference type="Pfam" id="PF00501">
    <property type="entry name" value="AMP-binding"/>
    <property type="match status" value="1"/>
</dbReference>
<comment type="similarity">
    <text evidence="1">Belongs to the ATP-dependent AMP-binding enzyme family.</text>
</comment>
<dbReference type="SUPFAM" id="SSF56801">
    <property type="entry name" value="Acetyl-CoA synthetase-like"/>
    <property type="match status" value="1"/>
</dbReference>
<dbReference type="Gene3D" id="3.40.50.12780">
    <property type="entry name" value="N-terminal domain of ligase-like"/>
    <property type="match status" value="1"/>
</dbReference>
<dbReference type="CDD" id="cd04433">
    <property type="entry name" value="AFD_class_I"/>
    <property type="match status" value="1"/>
</dbReference>
<evidence type="ECO:0000256" key="2">
    <source>
        <dbReference type="ARBA" id="ARBA00022598"/>
    </source>
</evidence>
<dbReference type="EMBL" id="JBIRPU010000032">
    <property type="protein sequence ID" value="MFI0796693.1"/>
    <property type="molecule type" value="Genomic_DNA"/>
</dbReference>
<sequence>MPANDTYVSRILQVLDTEPGKVVLTRRDVTLTAEQFTGAVRSAAAVLRRRLGVGSGVTPVVGILTETNTPETLILRYAANLVGATVVHLHTTNAVDPNDRLTADATRRIVEETRMTVLAIDAVNLARARGIRDDVPLPVQLTALGRLGLDVVDLTRGDPAFDESTVPVASDADAVVTYTSGTTGKPKGIAVSFRTRRGFITAGLQQAWRATYLATLPMSHSSGQAADDSLASGGSVILHDGFDAGAVLDAVQQHQVTRLLVSPSQLYLLLDHPAADDADLSSITMLCYTGAPSSPDRLALAAERFGPVLMQVYGTSEAAAISMLTPPEHSDPALLGTAGRPLFAEVRIRAEADGRDLPVGEVGEIVVRSPYLMTRYVSDPELTARTVRDGWLYTGDLGFLDERGYLTICGRRAEVIKANGIKIYPAAVEQALMTHPDIAQAAVFAVVDRDRLEHLHAAVAPHDGHPKPSEDELREHIGARLSVKHMPERIHLRTALPLTGIGKPDKARLAAEASV</sequence>
<dbReference type="Proteomes" id="UP001611075">
    <property type="component" value="Unassembled WGS sequence"/>
</dbReference>
<dbReference type="Pfam" id="PF13193">
    <property type="entry name" value="AMP-binding_C"/>
    <property type="match status" value="1"/>
</dbReference>